<evidence type="ECO:0000313" key="3">
    <source>
        <dbReference type="EMBL" id="KDR25492.1"/>
    </source>
</evidence>
<reference evidence="2" key="1">
    <citation type="journal article" date="2014" name="Int. J. Syst. Evol. Microbiol.">
        <title>Complete genome of a new Firmicutes species belonging to the dominant human colonic microbiota ('Ruminococcus bicirculans') reveals two chromosomes and a selective capacity to utilize plant glucans.</title>
        <authorList>
            <consortium name="NISC Comparative Sequencing Program"/>
            <person name="Wegmann U."/>
            <person name="Louis P."/>
            <person name="Goesmann A."/>
            <person name="Henrissat B."/>
            <person name="Duncan S.H."/>
            <person name="Flint H.J."/>
        </authorList>
    </citation>
    <scope>NUCLEOTIDE SEQUENCE</scope>
    <source>
        <strain evidence="2">CGMCC 1.11013</strain>
    </source>
</reference>
<feature type="domain" description="Alpha-L-glutamate ligase-related protein ATP-grasp" evidence="1">
    <location>
        <begin position="187"/>
        <end position="335"/>
    </location>
</feature>
<dbReference type="eggNOG" id="ENOG502ZC93">
    <property type="taxonomic scope" value="Bacteria"/>
</dbReference>
<proteinExistence type="predicted"/>
<dbReference type="InterPro" id="IPR039523">
    <property type="entry name" value="RimK-rel_E_lig_ATP-grasp"/>
</dbReference>
<dbReference type="EMBL" id="JFHE01000073">
    <property type="protein sequence ID" value="KDR25492.1"/>
    <property type="molecule type" value="Genomic_DNA"/>
</dbReference>
<dbReference type="Proteomes" id="UP000027439">
    <property type="component" value="Unassembled WGS sequence"/>
</dbReference>
<dbReference type="RefSeq" id="WP_052006093.1">
    <property type="nucleotide sequence ID" value="NZ_BMEG01000004.1"/>
</dbReference>
<dbReference type="Proteomes" id="UP000597138">
    <property type="component" value="Unassembled WGS sequence"/>
</dbReference>
<evidence type="ECO:0000313" key="5">
    <source>
        <dbReference type="Proteomes" id="UP000597138"/>
    </source>
</evidence>
<evidence type="ECO:0000313" key="4">
    <source>
        <dbReference type="Proteomes" id="UP000027439"/>
    </source>
</evidence>
<gene>
    <name evidence="3" type="ORF">BG57_30425</name>
    <name evidence="2" type="ORF">GCM10010985_30800</name>
</gene>
<keyword evidence="5" id="KW-1185">Reference proteome</keyword>
<dbReference type="OrthoDB" id="6315394at2"/>
<dbReference type="Pfam" id="PF14397">
    <property type="entry name" value="ATPgrasp_ST"/>
    <property type="match status" value="1"/>
</dbReference>
<accession>A0A069NBJ1</accession>
<reference evidence="3 4" key="2">
    <citation type="submission" date="2014-03" db="EMBL/GenBank/DDBJ databases">
        <title>Draft Genome Sequences of Four Burkholderia Strains.</title>
        <authorList>
            <person name="Liu X.Y."/>
            <person name="Li C.X."/>
            <person name="Xu J.H."/>
        </authorList>
    </citation>
    <scope>NUCLEOTIDE SEQUENCE [LARGE SCALE GENOMIC DNA]</scope>
    <source>
        <strain evidence="3 4">R27</strain>
    </source>
</reference>
<dbReference type="AlphaFoldDB" id="A0A069NBJ1"/>
<dbReference type="EMBL" id="BMEG01000004">
    <property type="protein sequence ID" value="GGD74204.1"/>
    <property type="molecule type" value="Genomic_DNA"/>
</dbReference>
<name>A0A069NBJ1_9BURK</name>
<evidence type="ECO:0000259" key="1">
    <source>
        <dbReference type="Pfam" id="PF14397"/>
    </source>
</evidence>
<protein>
    <recommendedName>
        <fullName evidence="1">Alpha-L-glutamate ligase-related protein ATP-grasp domain-containing protein</fullName>
    </recommendedName>
</protein>
<organism evidence="3 4">
    <name type="scientific">Caballeronia grimmiae</name>
    <dbReference type="NCBI Taxonomy" id="1071679"/>
    <lineage>
        <taxon>Bacteria</taxon>
        <taxon>Pseudomonadati</taxon>
        <taxon>Pseudomonadota</taxon>
        <taxon>Betaproteobacteria</taxon>
        <taxon>Burkholderiales</taxon>
        <taxon>Burkholderiaceae</taxon>
        <taxon>Caballeronia</taxon>
    </lineage>
</organism>
<dbReference type="STRING" id="1071679.BG57_30425"/>
<reference evidence="2" key="4">
    <citation type="submission" date="2024-05" db="EMBL/GenBank/DDBJ databases">
        <authorList>
            <person name="Sun Q."/>
            <person name="Zhou Y."/>
        </authorList>
    </citation>
    <scope>NUCLEOTIDE SEQUENCE</scope>
    <source>
        <strain evidence="2">CGMCC 1.11013</strain>
    </source>
</reference>
<evidence type="ECO:0000313" key="2">
    <source>
        <dbReference type="EMBL" id="GGD74204.1"/>
    </source>
</evidence>
<comment type="caution">
    <text evidence="3">The sequence shown here is derived from an EMBL/GenBank/DDBJ whole genome shotgun (WGS) entry which is preliminary data.</text>
</comment>
<sequence length="356" mass="39660">MLPVPVEAVLRSSWKDLRRRVFHRRHASEAHAALTNIEFRRGKTDPAELRAAEAYARDVLGSACYAPWLYVYTALNGRFKEGWIPDNFYGWVVVPLLKGHYGKVSELKTMSRQLFQDDVFPDIGYHVNGICFSPDYAAIPCSDLEQTLFSNTDKVAFKSDQTGQGKGVIILDRQDFGAVTIRSLGNGVFQRFICQHQTFAQFGSEAVATIRFTTVVNDGGAVSLRACYLRLGRAADGHVRPDTEVCVSADLTDGGLQSTGYQSDWTNIDAHPDSKVQFDGLGLPRFRQCVDKVLELHAKFPFARCVGWDVTVDVTGEIVVLEWNAEYNDVKFSEATQGPCFADLGWEKLSQPGCNK</sequence>
<reference evidence="5" key="3">
    <citation type="journal article" date="2019" name="Int. J. Syst. Evol. Microbiol.">
        <title>The Global Catalogue of Microorganisms (GCM) 10K type strain sequencing project: providing services to taxonomists for standard genome sequencing and annotation.</title>
        <authorList>
            <consortium name="The Broad Institute Genomics Platform"/>
            <consortium name="The Broad Institute Genome Sequencing Center for Infectious Disease"/>
            <person name="Wu L."/>
            <person name="Ma J."/>
        </authorList>
    </citation>
    <scope>NUCLEOTIDE SEQUENCE [LARGE SCALE GENOMIC DNA]</scope>
    <source>
        <strain evidence="5">CGMCC 1.11013</strain>
    </source>
</reference>